<keyword evidence="2" id="KW-1185">Reference proteome</keyword>
<comment type="caution">
    <text evidence="1">The sequence shown here is derived from an EMBL/GenBank/DDBJ whole genome shotgun (WGS) entry which is preliminary data.</text>
</comment>
<organism evidence="1 2">
    <name type="scientific">Natronocella acetinitrilica</name>
    <dbReference type="NCBI Taxonomy" id="414046"/>
    <lineage>
        <taxon>Bacteria</taxon>
        <taxon>Pseudomonadati</taxon>
        <taxon>Pseudomonadota</taxon>
        <taxon>Gammaproteobacteria</taxon>
        <taxon>Chromatiales</taxon>
        <taxon>Ectothiorhodospiraceae</taxon>
        <taxon>Natronocella</taxon>
    </lineage>
</organism>
<sequence length="194" mass="20568">MDTRSPYALLFHGTAHGFAQFRLSDNAREANNALGVHLAESELAARTYAQCACADAGAASPRVLLCLAEIASPWICEIAEAFFSLGGADRARLLRGGFDGIITEPVIDDSVWVALRPQAVVILGGYALGHGDALAIDEPESGGWLADIDPVGVIRRIAARQDFAWRPGGEQRLAQALAPRARRVAQTPSPSPSP</sequence>
<name>A0AAE3G2J0_9GAMM</name>
<evidence type="ECO:0000313" key="1">
    <source>
        <dbReference type="EMBL" id="MCP1674454.1"/>
    </source>
</evidence>
<dbReference type="AlphaFoldDB" id="A0AAE3G2J0"/>
<dbReference type="Proteomes" id="UP001205843">
    <property type="component" value="Unassembled WGS sequence"/>
</dbReference>
<proteinExistence type="predicted"/>
<evidence type="ECO:0000313" key="2">
    <source>
        <dbReference type="Proteomes" id="UP001205843"/>
    </source>
</evidence>
<protein>
    <submittedName>
        <fullName evidence="1">Uncharacterized protein</fullName>
    </submittedName>
</protein>
<dbReference type="EMBL" id="JALJXV010000003">
    <property type="protein sequence ID" value="MCP1674454.1"/>
    <property type="molecule type" value="Genomic_DNA"/>
</dbReference>
<reference evidence="1" key="1">
    <citation type="submission" date="2022-03" db="EMBL/GenBank/DDBJ databases">
        <title>Genomic Encyclopedia of Type Strains, Phase III (KMG-III): the genomes of soil and plant-associated and newly described type strains.</title>
        <authorList>
            <person name="Whitman W."/>
        </authorList>
    </citation>
    <scope>NUCLEOTIDE SEQUENCE</scope>
    <source>
        <strain evidence="1">ANL 6-2</strain>
    </source>
</reference>
<accession>A0AAE3G2J0</accession>
<dbReference type="RefSeq" id="WP_253476447.1">
    <property type="nucleotide sequence ID" value="NZ_JALJXV010000003.1"/>
</dbReference>
<gene>
    <name evidence="1" type="ORF">J2T57_001556</name>
</gene>